<dbReference type="InterPro" id="IPR001296">
    <property type="entry name" value="Glyco_trans_1"/>
</dbReference>
<name>A0A8S0WWJ7_9FIRM</name>
<dbReference type="InterPro" id="IPR028098">
    <property type="entry name" value="Glyco_trans_4-like_N"/>
</dbReference>
<keyword evidence="1 5" id="KW-0808">Transferase</keyword>
<reference evidence="5" key="1">
    <citation type="submission" date="2014-11" db="EMBL/GenBank/DDBJ databases">
        <authorList>
            <person name="Hornung B.V."/>
        </authorList>
    </citation>
    <scope>NUCLEOTIDE SEQUENCE</scope>
    <source>
        <strain evidence="5">INE</strain>
    </source>
</reference>
<sequence length="381" mass="42256">MKVLYLTNEYAGERFGGAGSSVTGMVRMFWDQGVRPTVVAPQSGRVTAGWEMLPEGLKILWLPRQERYFGNLGLIDAFSVLGEFPELREGWDLIHIHAVNFAPLAYAVAKNRVPLLYSVPSLLRVELANDPAPELQAQFEVQEELLARAALIHLVSYNERQHLERRFPWLRVRTAVVSLGIVSREVCWQGGRGNSLLYVGRLIEYKGIEDLLKALILVWQERPGVTLEVVGRGSAEYEQRLKTLIPWPARVRFQGWEESQDRIAERMARSSLLVVPSRRESFGLVALEGMAVGVPLITSDAGALKELASPSCALTFAAGKVEALAAVIVKALTNPELMRFLAQNAAKRAAALTWTELAPQYLDLYARAIGSNRGRGTAAPR</sequence>
<gene>
    <name evidence="5" type="ORF">DEACI_0553</name>
    <name evidence="4" type="ORF">DEACI_0984</name>
</gene>
<dbReference type="Proteomes" id="UP001071230">
    <property type="component" value="Unassembled WGS sequence"/>
</dbReference>
<dbReference type="Proteomes" id="UP000836597">
    <property type="component" value="Chromosome"/>
</dbReference>
<feature type="domain" description="Glycosyltransferase subfamily 4-like N-terminal" evidence="3">
    <location>
        <begin position="16"/>
        <end position="180"/>
    </location>
</feature>
<dbReference type="Pfam" id="PF13579">
    <property type="entry name" value="Glyco_trans_4_4"/>
    <property type="match status" value="1"/>
</dbReference>
<dbReference type="Pfam" id="PF00534">
    <property type="entry name" value="Glycos_transf_1"/>
    <property type="match status" value="1"/>
</dbReference>
<accession>A0A8S0WWJ7</accession>
<dbReference type="RefSeq" id="WP_240984020.1">
    <property type="nucleotide sequence ID" value="NZ_CDGJ01000015.1"/>
</dbReference>
<evidence type="ECO:0000259" key="3">
    <source>
        <dbReference type="Pfam" id="PF13579"/>
    </source>
</evidence>
<evidence type="ECO:0000259" key="2">
    <source>
        <dbReference type="Pfam" id="PF00534"/>
    </source>
</evidence>
<dbReference type="KEGG" id="aacx:DEACI_0984"/>
<dbReference type="AlphaFoldDB" id="A0A8S0WWJ7"/>
<organism evidence="4">
    <name type="scientific">Acididesulfobacillus acetoxydans</name>
    <dbReference type="NCBI Taxonomy" id="1561005"/>
    <lineage>
        <taxon>Bacteria</taxon>
        <taxon>Bacillati</taxon>
        <taxon>Bacillota</taxon>
        <taxon>Clostridia</taxon>
        <taxon>Eubacteriales</taxon>
        <taxon>Peptococcaceae</taxon>
        <taxon>Acididesulfobacillus</taxon>
    </lineage>
</organism>
<dbReference type="SUPFAM" id="SSF53756">
    <property type="entry name" value="UDP-Glycosyltransferase/glycogen phosphorylase"/>
    <property type="match status" value="1"/>
</dbReference>
<feature type="domain" description="Glycosyl transferase family 1" evidence="2">
    <location>
        <begin position="194"/>
        <end position="348"/>
    </location>
</feature>
<reference evidence="4" key="2">
    <citation type="submission" date="2020-01" db="EMBL/GenBank/DDBJ databases">
        <authorList>
            <person name="Hornung B."/>
        </authorList>
    </citation>
    <scope>NUCLEOTIDE SEQUENCE</scope>
    <source>
        <strain evidence="4">PacBioINE</strain>
    </source>
</reference>
<evidence type="ECO:0000256" key="1">
    <source>
        <dbReference type="ARBA" id="ARBA00022679"/>
    </source>
</evidence>
<evidence type="ECO:0000313" key="4">
    <source>
        <dbReference type="EMBL" id="CAA7600331.1"/>
    </source>
</evidence>
<proteinExistence type="predicted"/>
<dbReference type="PANTHER" id="PTHR46401:SF2">
    <property type="entry name" value="GLYCOSYLTRANSFERASE WBBK-RELATED"/>
    <property type="match status" value="1"/>
</dbReference>
<dbReference type="EMBL" id="CDGJ01000015">
    <property type="protein sequence ID" value="CEJ06107.1"/>
    <property type="molecule type" value="Genomic_DNA"/>
</dbReference>
<dbReference type="EMBL" id="LR746496">
    <property type="protein sequence ID" value="CAA7600331.1"/>
    <property type="molecule type" value="Genomic_DNA"/>
</dbReference>
<protein>
    <submittedName>
        <fullName evidence="5">Glycosyl transferases group 1 protein</fullName>
    </submittedName>
    <submittedName>
        <fullName evidence="4">Glycosyltransferase subfamily 4-like, N-terminal domain protein</fullName>
    </submittedName>
</protein>
<dbReference type="CDD" id="cd03801">
    <property type="entry name" value="GT4_PimA-like"/>
    <property type="match status" value="1"/>
</dbReference>
<keyword evidence="6" id="KW-1185">Reference proteome</keyword>
<dbReference type="GO" id="GO:0009103">
    <property type="term" value="P:lipopolysaccharide biosynthetic process"/>
    <property type="evidence" value="ECO:0007669"/>
    <property type="project" value="TreeGrafter"/>
</dbReference>
<dbReference type="Gene3D" id="3.40.50.2000">
    <property type="entry name" value="Glycogen Phosphorylase B"/>
    <property type="match status" value="2"/>
</dbReference>
<evidence type="ECO:0000313" key="5">
    <source>
        <dbReference type="EMBL" id="CEJ06107.1"/>
    </source>
</evidence>
<evidence type="ECO:0000313" key="6">
    <source>
        <dbReference type="Proteomes" id="UP001071230"/>
    </source>
</evidence>
<dbReference type="PANTHER" id="PTHR46401">
    <property type="entry name" value="GLYCOSYLTRANSFERASE WBBK-RELATED"/>
    <property type="match status" value="1"/>
</dbReference>
<dbReference type="GO" id="GO:0016757">
    <property type="term" value="F:glycosyltransferase activity"/>
    <property type="evidence" value="ECO:0007669"/>
    <property type="project" value="InterPro"/>
</dbReference>